<keyword evidence="2" id="KW-1185">Reference proteome</keyword>
<name>A0A3P7N0Y5_CYLGO</name>
<protein>
    <submittedName>
        <fullName evidence="1">Uncharacterized protein</fullName>
    </submittedName>
</protein>
<accession>A0A3P7N0Y5</accession>
<sequence>MSTSYLTGEMDLMDVTAEAIPSFSLPQQGLSSGTFTPFSEVMSVWREELCELQRSARIGNSQSLMDQTAQTPARCSHVDAHQSGSRTGHIFATSNEETHGAHWEFDSCCSADQVLEQVSALEYFALCTKN</sequence>
<proteinExistence type="predicted"/>
<dbReference type="AlphaFoldDB" id="A0A3P7N0Y5"/>
<evidence type="ECO:0000313" key="2">
    <source>
        <dbReference type="Proteomes" id="UP000271889"/>
    </source>
</evidence>
<reference evidence="1 2" key="1">
    <citation type="submission" date="2018-11" db="EMBL/GenBank/DDBJ databases">
        <authorList>
            <consortium name="Pathogen Informatics"/>
        </authorList>
    </citation>
    <scope>NUCLEOTIDE SEQUENCE [LARGE SCALE GENOMIC DNA]</scope>
</reference>
<evidence type="ECO:0000313" key="1">
    <source>
        <dbReference type="EMBL" id="VDN30113.1"/>
    </source>
</evidence>
<dbReference type="Proteomes" id="UP000271889">
    <property type="component" value="Unassembled WGS sequence"/>
</dbReference>
<dbReference type="EMBL" id="UYRV01116500">
    <property type="protein sequence ID" value="VDN30113.1"/>
    <property type="molecule type" value="Genomic_DNA"/>
</dbReference>
<organism evidence="1 2">
    <name type="scientific">Cylicostephanus goldi</name>
    <name type="common">Nematode worm</name>
    <dbReference type="NCBI Taxonomy" id="71465"/>
    <lineage>
        <taxon>Eukaryota</taxon>
        <taxon>Metazoa</taxon>
        <taxon>Ecdysozoa</taxon>
        <taxon>Nematoda</taxon>
        <taxon>Chromadorea</taxon>
        <taxon>Rhabditida</taxon>
        <taxon>Rhabditina</taxon>
        <taxon>Rhabditomorpha</taxon>
        <taxon>Strongyloidea</taxon>
        <taxon>Strongylidae</taxon>
        <taxon>Cylicostephanus</taxon>
    </lineage>
</organism>
<gene>
    <name evidence="1" type="ORF">CGOC_LOCUS11450</name>
</gene>